<dbReference type="PANTHER" id="PTHR10131">
    <property type="entry name" value="TNF RECEPTOR ASSOCIATED FACTOR"/>
    <property type="match status" value="1"/>
</dbReference>
<dbReference type="PROSITE" id="PS50145">
    <property type="entry name" value="ZF_TRAF"/>
    <property type="match status" value="1"/>
</dbReference>
<dbReference type="InterPro" id="IPR001293">
    <property type="entry name" value="Znf_TRAF"/>
</dbReference>
<keyword evidence="5 7" id="KW-0863">Zinc-finger</keyword>
<dbReference type="SUPFAM" id="SSF57850">
    <property type="entry name" value="RING/U-box"/>
    <property type="match status" value="1"/>
</dbReference>
<dbReference type="Gene3D" id="2.60.210.10">
    <property type="entry name" value="Apoptosis, Tumor Necrosis Factor Receptor Associated Protein 2, Chain A"/>
    <property type="match status" value="1"/>
</dbReference>
<evidence type="ECO:0000259" key="9">
    <source>
        <dbReference type="PROSITE" id="PS50145"/>
    </source>
</evidence>
<dbReference type="InterPro" id="IPR008974">
    <property type="entry name" value="TRAF-like"/>
</dbReference>
<reference evidence="10" key="1">
    <citation type="submission" date="2016-02" db="EMBL/GenBank/DDBJ databases">
        <title>RNAseq analyses of the midgut from blood- or serum-fed Ixodes ricinus ticks.</title>
        <authorList>
            <person name="Perner J."/>
            <person name="Provaznik J."/>
            <person name="Schrenkova J."/>
            <person name="Urbanova V."/>
            <person name="Ribeiro J.M."/>
            <person name="Kopacek P."/>
        </authorList>
    </citation>
    <scope>NUCLEOTIDE SEQUENCE</scope>
    <source>
        <tissue evidence="10">Gut</tissue>
    </source>
</reference>
<evidence type="ECO:0000259" key="8">
    <source>
        <dbReference type="PROSITE" id="PS50089"/>
    </source>
</evidence>
<dbReference type="SUPFAM" id="SSF49599">
    <property type="entry name" value="TRAF domain-like"/>
    <property type="match status" value="1"/>
</dbReference>
<keyword evidence="3 7" id="KW-0479">Metal-binding</keyword>
<keyword evidence="4" id="KW-0677">Repeat</keyword>
<evidence type="ECO:0000256" key="6">
    <source>
        <dbReference type="ARBA" id="ARBA00022833"/>
    </source>
</evidence>
<evidence type="ECO:0000256" key="4">
    <source>
        <dbReference type="ARBA" id="ARBA00022737"/>
    </source>
</evidence>
<accession>A0A131XT65</accession>
<proteinExistence type="evidence at transcript level"/>
<dbReference type="InterPro" id="IPR013083">
    <property type="entry name" value="Znf_RING/FYVE/PHD"/>
</dbReference>
<feature type="zinc finger region" description="TRAF-type" evidence="7">
    <location>
        <begin position="112"/>
        <end position="143"/>
    </location>
</feature>
<organism evidence="10">
    <name type="scientific">Ixodes ricinus</name>
    <name type="common">Common tick</name>
    <name type="synonym">Acarus ricinus</name>
    <dbReference type="NCBI Taxonomy" id="34613"/>
    <lineage>
        <taxon>Eukaryota</taxon>
        <taxon>Metazoa</taxon>
        <taxon>Ecdysozoa</taxon>
        <taxon>Arthropoda</taxon>
        <taxon>Chelicerata</taxon>
        <taxon>Arachnida</taxon>
        <taxon>Acari</taxon>
        <taxon>Parasitiformes</taxon>
        <taxon>Ixodida</taxon>
        <taxon>Ixodoidea</taxon>
        <taxon>Ixodidae</taxon>
        <taxon>Ixodinae</taxon>
        <taxon>Ixodes</taxon>
    </lineage>
</organism>
<dbReference type="InterPro" id="IPR001841">
    <property type="entry name" value="Znf_RING"/>
</dbReference>
<evidence type="ECO:0000256" key="1">
    <source>
        <dbReference type="ARBA" id="ARBA00004496"/>
    </source>
</evidence>
<feature type="domain" description="RING-type" evidence="8">
    <location>
        <begin position="30"/>
        <end position="68"/>
    </location>
</feature>
<dbReference type="GO" id="GO:0009898">
    <property type="term" value="C:cytoplasmic side of plasma membrane"/>
    <property type="evidence" value="ECO:0007669"/>
    <property type="project" value="TreeGrafter"/>
</dbReference>
<dbReference type="GO" id="GO:0043122">
    <property type="term" value="P:regulation of canonical NF-kappaB signal transduction"/>
    <property type="evidence" value="ECO:0007669"/>
    <property type="project" value="TreeGrafter"/>
</dbReference>
<comment type="subcellular location">
    <subcellularLocation>
        <location evidence="1">Cytoplasm</location>
    </subcellularLocation>
</comment>
<keyword evidence="2" id="KW-0963">Cytoplasm</keyword>
<keyword evidence="10" id="KW-0675">Receptor</keyword>
<evidence type="ECO:0000256" key="7">
    <source>
        <dbReference type="PROSITE-ProRule" id="PRU00207"/>
    </source>
</evidence>
<protein>
    <submittedName>
        <fullName evidence="10">Putative tnf receptor-associated factor</fullName>
    </submittedName>
</protein>
<dbReference type="GO" id="GO:0005164">
    <property type="term" value="F:tumor necrosis factor receptor binding"/>
    <property type="evidence" value="ECO:0007669"/>
    <property type="project" value="TreeGrafter"/>
</dbReference>
<keyword evidence="6 7" id="KW-0862">Zinc</keyword>
<dbReference type="GO" id="GO:0008270">
    <property type="term" value="F:zinc ion binding"/>
    <property type="evidence" value="ECO:0007669"/>
    <property type="project" value="UniProtKB-KW"/>
</dbReference>
<evidence type="ECO:0000313" key="10">
    <source>
        <dbReference type="EMBL" id="JAP70494.1"/>
    </source>
</evidence>
<evidence type="ECO:0000256" key="3">
    <source>
        <dbReference type="ARBA" id="ARBA00022723"/>
    </source>
</evidence>
<evidence type="ECO:0000256" key="5">
    <source>
        <dbReference type="ARBA" id="ARBA00022771"/>
    </source>
</evidence>
<dbReference type="PANTHER" id="PTHR10131:SF138">
    <property type="entry name" value="RE66324P"/>
    <property type="match status" value="1"/>
</dbReference>
<sequence>MRSFCVSGFSDALDWRPILFQEPVIAHSACALCGLVFLKAIRVSCGHTLCSECHEECSRQGSTCPIDEESFGDDDCVRLDISVGFIAKRRVACWNKSNGCNFEGPFCVLLKHYVDCAFHVVSCPQCEVSVLRSDIVGHCKHGCHVPAVGAVVERDRATRGYDSIEQAINEVKGALGQLSEELSCLHTSLNLCLEEVRKSERSSTEQLESQSATLIEHLSSLQMEGPSLAEGGLSDVGGEVEKGCQAGNLSAHAERPLHTTKCACQGLPLDRQGSKFHLYLKGFAALIEVARKNESVQIESPCHYLSGYYVSVGCTFRHEAFKDVYFHFKFYPESSDSSLEWLFCKAVRFGVIHSANGNLSRFWLEDLCEDDDLKKAEGAPWRSGRFSLPWNLADLETSGFVESDTLHISFEFV</sequence>
<dbReference type="Gene3D" id="3.30.40.10">
    <property type="entry name" value="Zinc/RING finger domain, C3HC4 (zinc finger)"/>
    <property type="match status" value="2"/>
</dbReference>
<feature type="domain" description="TRAF-type" evidence="9">
    <location>
        <begin position="112"/>
        <end position="143"/>
    </location>
</feature>
<dbReference type="EMBL" id="GEFM01005302">
    <property type="protein sequence ID" value="JAP70494.1"/>
    <property type="molecule type" value="mRNA"/>
</dbReference>
<dbReference type="AlphaFoldDB" id="A0A131XT65"/>
<dbReference type="GO" id="GO:0005737">
    <property type="term" value="C:cytoplasm"/>
    <property type="evidence" value="ECO:0007669"/>
    <property type="project" value="UniProtKB-SubCell"/>
</dbReference>
<evidence type="ECO:0000256" key="2">
    <source>
        <dbReference type="ARBA" id="ARBA00022490"/>
    </source>
</evidence>
<dbReference type="PROSITE" id="PS50089">
    <property type="entry name" value="ZF_RING_2"/>
    <property type="match status" value="1"/>
</dbReference>
<name>A0A131XT65_IXORI</name>